<proteinExistence type="predicted"/>
<organism evidence="2 3">
    <name type="scientific">Arenibacter certesii</name>
    <dbReference type="NCBI Taxonomy" id="228955"/>
    <lineage>
        <taxon>Bacteria</taxon>
        <taxon>Pseudomonadati</taxon>
        <taxon>Bacteroidota</taxon>
        <taxon>Flavobacteriia</taxon>
        <taxon>Flavobacteriales</taxon>
        <taxon>Flavobacteriaceae</taxon>
        <taxon>Arenibacter</taxon>
    </lineage>
</organism>
<evidence type="ECO:0000259" key="1">
    <source>
        <dbReference type="Pfam" id="PF10988"/>
    </source>
</evidence>
<dbReference type="EMBL" id="BMWP01000018">
    <property type="protein sequence ID" value="GGW39810.1"/>
    <property type="molecule type" value="Genomic_DNA"/>
</dbReference>
<reference evidence="2" key="2">
    <citation type="submission" date="2020-09" db="EMBL/GenBank/DDBJ databases">
        <authorList>
            <person name="Sun Q."/>
            <person name="Kim S."/>
        </authorList>
    </citation>
    <scope>NUCLEOTIDE SEQUENCE</scope>
    <source>
        <strain evidence="2">KCTC 12113</strain>
    </source>
</reference>
<comment type="caution">
    <text evidence="2">The sequence shown here is derived from an EMBL/GenBank/DDBJ whole genome shotgun (WGS) entry which is preliminary data.</text>
</comment>
<accession>A0A918J2J3</accession>
<name>A0A918J2J3_9FLAO</name>
<dbReference type="Gene3D" id="2.160.20.120">
    <property type="match status" value="1"/>
</dbReference>
<feature type="domain" description="Putative auto-transporter adhesin head GIN" evidence="1">
    <location>
        <begin position="49"/>
        <end position="242"/>
    </location>
</feature>
<evidence type="ECO:0000313" key="3">
    <source>
        <dbReference type="Proteomes" id="UP000634668"/>
    </source>
</evidence>
<dbReference type="InterPro" id="IPR021255">
    <property type="entry name" value="DUF2807"/>
</dbReference>
<keyword evidence="3" id="KW-1185">Reference proteome</keyword>
<gene>
    <name evidence="2" type="ORF">GCM10007383_25630</name>
</gene>
<sequence>MENLNMVDFLKLGLLMFLPLLLWNCNSENAPDCFQNAGTISRETVVVPNFTKITVYENVQLTIKEGAVTKVEVETGKYLRNEVSITVEEGRLLLRDTNSCNFTRKYGITHVYVTVPNITEIRSSTGLAINSEGVLSFPNLDLISESFNDPEAKFTSGEFNLELDSEKVSIVSNGLSYFNLRGKATSFNIMFAAGDSRLEAELFLADNISVNHRGSNDMRINPQASLKGVLRGTGDVVSFNRPTEVAVEQLYKGRLIFME</sequence>
<evidence type="ECO:0000313" key="2">
    <source>
        <dbReference type="EMBL" id="GGW39810.1"/>
    </source>
</evidence>
<reference evidence="2" key="1">
    <citation type="journal article" date="2014" name="Int. J. Syst. Evol. Microbiol.">
        <title>Complete genome sequence of Corynebacterium casei LMG S-19264T (=DSM 44701T), isolated from a smear-ripened cheese.</title>
        <authorList>
            <consortium name="US DOE Joint Genome Institute (JGI-PGF)"/>
            <person name="Walter F."/>
            <person name="Albersmeier A."/>
            <person name="Kalinowski J."/>
            <person name="Ruckert C."/>
        </authorList>
    </citation>
    <scope>NUCLEOTIDE SEQUENCE</scope>
    <source>
        <strain evidence="2">KCTC 12113</strain>
    </source>
</reference>
<protein>
    <recommendedName>
        <fullName evidence="1">Putative auto-transporter adhesin head GIN domain-containing protein</fullName>
    </recommendedName>
</protein>
<dbReference type="Proteomes" id="UP000634668">
    <property type="component" value="Unassembled WGS sequence"/>
</dbReference>
<dbReference type="AlphaFoldDB" id="A0A918J2J3"/>
<dbReference type="RefSeq" id="WP_229797203.1">
    <property type="nucleotide sequence ID" value="NZ_BMWP01000018.1"/>
</dbReference>
<dbReference type="Pfam" id="PF10988">
    <property type="entry name" value="DUF2807"/>
    <property type="match status" value="1"/>
</dbReference>